<evidence type="ECO:0000256" key="4">
    <source>
        <dbReference type="ARBA" id="ARBA00023136"/>
    </source>
</evidence>
<dbReference type="AlphaFoldDB" id="A0AAN6U7E6"/>
<evidence type="ECO:0000256" key="5">
    <source>
        <dbReference type="SAM" id="Phobius"/>
    </source>
</evidence>
<keyword evidence="3 5" id="KW-1133">Transmembrane helix</keyword>
<dbReference type="GeneID" id="87824593"/>
<protein>
    <submittedName>
        <fullName evidence="6">Uncharacterized protein</fullName>
    </submittedName>
</protein>
<comment type="caution">
    <text evidence="6">The sequence shown here is derived from an EMBL/GenBank/DDBJ whole genome shotgun (WGS) entry which is preliminary data.</text>
</comment>
<feature type="transmembrane region" description="Helical" evidence="5">
    <location>
        <begin position="169"/>
        <end position="191"/>
    </location>
</feature>
<keyword evidence="2 5" id="KW-0812">Transmembrane</keyword>
<organism evidence="6 7">
    <name type="scientific">Parathielavia appendiculata</name>
    <dbReference type="NCBI Taxonomy" id="2587402"/>
    <lineage>
        <taxon>Eukaryota</taxon>
        <taxon>Fungi</taxon>
        <taxon>Dikarya</taxon>
        <taxon>Ascomycota</taxon>
        <taxon>Pezizomycotina</taxon>
        <taxon>Sordariomycetes</taxon>
        <taxon>Sordariomycetidae</taxon>
        <taxon>Sordariales</taxon>
        <taxon>Chaetomiaceae</taxon>
        <taxon>Parathielavia</taxon>
    </lineage>
</organism>
<evidence type="ECO:0000256" key="1">
    <source>
        <dbReference type="ARBA" id="ARBA00004141"/>
    </source>
</evidence>
<proteinExistence type="predicted"/>
<evidence type="ECO:0000256" key="2">
    <source>
        <dbReference type="ARBA" id="ARBA00022692"/>
    </source>
</evidence>
<feature type="transmembrane region" description="Helical" evidence="5">
    <location>
        <begin position="131"/>
        <end position="157"/>
    </location>
</feature>
<evidence type="ECO:0000313" key="6">
    <source>
        <dbReference type="EMBL" id="KAK4126391.1"/>
    </source>
</evidence>
<dbReference type="GO" id="GO:0016020">
    <property type="term" value="C:membrane"/>
    <property type="evidence" value="ECO:0007669"/>
    <property type="project" value="UniProtKB-SubCell"/>
</dbReference>
<keyword evidence="4 5" id="KW-0472">Membrane</keyword>
<dbReference type="SUPFAM" id="SSF144083">
    <property type="entry name" value="Magnesium transport protein CorA, transmembrane region"/>
    <property type="match status" value="1"/>
</dbReference>
<sequence length="197" mass="22365">LFQGSLAQSKVYFQLLQLLRIIPLWIRETREDLHKLKTSTDASSDLNAYMSRARGIATSKLDESKNIASWNWHHIEDYFAVLEKELLERIETKTNEIRGLRDGVDGNADSKQIINTNALLEASKSTSMNRYIIIFTVLTIFYLPLGFVTAVFSMDLLHEEELTGMKSQYAATIVAVSVVTYAVAIGLVMFVDRQKIK</sequence>
<evidence type="ECO:0000256" key="3">
    <source>
        <dbReference type="ARBA" id="ARBA00022989"/>
    </source>
</evidence>
<feature type="non-terminal residue" evidence="6">
    <location>
        <position position="1"/>
    </location>
</feature>
<accession>A0AAN6U7E6</accession>
<dbReference type="InterPro" id="IPR002523">
    <property type="entry name" value="MgTranspt_CorA/ZnTranspt_ZntB"/>
</dbReference>
<keyword evidence="7" id="KW-1185">Reference proteome</keyword>
<dbReference type="RefSeq" id="XP_062650162.1">
    <property type="nucleotide sequence ID" value="XM_062787823.1"/>
</dbReference>
<gene>
    <name evidence="6" type="ORF">N657DRAFT_541105</name>
</gene>
<reference evidence="6" key="2">
    <citation type="submission" date="2023-05" db="EMBL/GenBank/DDBJ databases">
        <authorList>
            <consortium name="Lawrence Berkeley National Laboratory"/>
            <person name="Steindorff A."/>
            <person name="Hensen N."/>
            <person name="Bonometti L."/>
            <person name="Westerberg I."/>
            <person name="Brannstrom I.O."/>
            <person name="Guillou S."/>
            <person name="Cros-Aarteil S."/>
            <person name="Calhoun S."/>
            <person name="Haridas S."/>
            <person name="Kuo A."/>
            <person name="Mondo S."/>
            <person name="Pangilinan J."/>
            <person name="Riley R."/>
            <person name="Labutti K."/>
            <person name="Andreopoulos B."/>
            <person name="Lipzen A."/>
            <person name="Chen C."/>
            <person name="Yanf M."/>
            <person name="Daum C."/>
            <person name="Ng V."/>
            <person name="Clum A."/>
            <person name="Ohm R."/>
            <person name="Martin F."/>
            <person name="Silar P."/>
            <person name="Natvig D."/>
            <person name="Lalanne C."/>
            <person name="Gautier V."/>
            <person name="Ament-Velasquez S.L."/>
            <person name="Kruys A."/>
            <person name="Hutchinson M.I."/>
            <person name="Powell A.J."/>
            <person name="Barry K."/>
            <person name="Miller A.N."/>
            <person name="Grigoriev I.V."/>
            <person name="Debuchy R."/>
            <person name="Gladieux P."/>
            <person name="Thoren M.H."/>
            <person name="Johannesson H."/>
        </authorList>
    </citation>
    <scope>NUCLEOTIDE SEQUENCE</scope>
    <source>
        <strain evidence="6">CBS 731.68</strain>
    </source>
</reference>
<dbReference type="Gene3D" id="1.20.58.340">
    <property type="entry name" value="Magnesium transport protein CorA, transmembrane region"/>
    <property type="match status" value="1"/>
</dbReference>
<dbReference type="Pfam" id="PF01544">
    <property type="entry name" value="CorA"/>
    <property type="match status" value="1"/>
</dbReference>
<feature type="non-terminal residue" evidence="6">
    <location>
        <position position="197"/>
    </location>
</feature>
<dbReference type="InterPro" id="IPR045863">
    <property type="entry name" value="CorA_TM1_TM2"/>
</dbReference>
<dbReference type="Proteomes" id="UP001302602">
    <property type="component" value="Unassembled WGS sequence"/>
</dbReference>
<name>A0AAN6U7E6_9PEZI</name>
<reference evidence="6" key="1">
    <citation type="journal article" date="2023" name="Mol. Phylogenet. Evol.">
        <title>Genome-scale phylogeny and comparative genomics of the fungal order Sordariales.</title>
        <authorList>
            <person name="Hensen N."/>
            <person name="Bonometti L."/>
            <person name="Westerberg I."/>
            <person name="Brannstrom I.O."/>
            <person name="Guillou S."/>
            <person name="Cros-Aarteil S."/>
            <person name="Calhoun S."/>
            <person name="Haridas S."/>
            <person name="Kuo A."/>
            <person name="Mondo S."/>
            <person name="Pangilinan J."/>
            <person name="Riley R."/>
            <person name="LaButti K."/>
            <person name="Andreopoulos B."/>
            <person name="Lipzen A."/>
            <person name="Chen C."/>
            <person name="Yan M."/>
            <person name="Daum C."/>
            <person name="Ng V."/>
            <person name="Clum A."/>
            <person name="Steindorff A."/>
            <person name="Ohm R.A."/>
            <person name="Martin F."/>
            <person name="Silar P."/>
            <person name="Natvig D.O."/>
            <person name="Lalanne C."/>
            <person name="Gautier V."/>
            <person name="Ament-Velasquez S.L."/>
            <person name="Kruys A."/>
            <person name="Hutchinson M.I."/>
            <person name="Powell A.J."/>
            <person name="Barry K."/>
            <person name="Miller A.N."/>
            <person name="Grigoriev I.V."/>
            <person name="Debuchy R."/>
            <person name="Gladieux P."/>
            <person name="Hiltunen Thoren M."/>
            <person name="Johannesson H."/>
        </authorList>
    </citation>
    <scope>NUCLEOTIDE SEQUENCE</scope>
    <source>
        <strain evidence="6">CBS 731.68</strain>
    </source>
</reference>
<comment type="subcellular location">
    <subcellularLocation>
        <location evidence="1">Membrane</location>
        <topology evidence="1">Multi-pass membrane protein</topology>
    </subcellularLocation>
</comment>
<dbReference type="EMBL" id="MU853225">
    <property type="protein sequence ID" value="KAK4126391.1"/>
    <property type="molecule type" value="Genomic_DNA"/>
</dbReference>
<dbReference type="GO" id="GO:0046873">
    <property type="term" value="F:metal ion transmembrane transporter activity"/>
    <property type="evidence" value="ECO:0007669"/>
    <property type="project" value="InterPro"/>
</dbReference>
<evidence type="ECO:0000313" key="7">
    <source>
        <dbReference type="Proteomes" id="UP001302602"/>
    </source>
</evidence>